<evidence type="ECO:0000259" key="2">
    <source>
        <dbReference type="PROSITE" id="PS51371"/>
    </source>
</evidence>
<dbReference type="Proteomes" id="UP001597282">
    <property type="component" value="Unassembled WGS sequence"/>
</dbReference>
<keyword evidence="4" id="KW-1185">Reference proteome</keyword>
<dbReference type="Pfam" id="PF00571">
    <property type="entry name" value="CBS"/>
    <property type="match status" value="2"/>
</dbReference>
<dbReference type="RefSeq" id="WP_380166005.1">
    <property type="nucleotide sequence ID" value="NZ_JBHTNU010000012.1"/>
</dbReference>
<evidence type="ECO:0000256" key="1">
    <source>
        <dbReference type="PROSITE-ProRule" id="PRU00703"/>
    </source>
</evidence>
<dbReference type="EMBL" id="JBHTNU010000012">
    <property type="protein sequence ID" value="MFD1427671.1"/>
    <property type="molecule type" value="Genomic_DNA"/>
</dbReference>
<evidence type="ECO:0000313" key="3">
    <source>
        <dbReference type="EMBL" id="MFD1427671.1"/>
    </source>
</evidence>
<organism evidence="3 4">
    <name type="scientific">Kroppenstedtia sanguinis</name>
    <dbReference type="NCBI Taxonomy" id="1380684"/>
    <lineage>
        <taxon>Bacteria</taxon>
        <taxon>Bacillati</taxon>
        <taxon>Bacillota</taxon>
        <taxon>Bacilli</taxon>
        <taxon>Bacillales</taxon>
        <taxon>Thermoactinomycetaceae</taxon>
        <taxon>Kroppenstedtia</taxon>
    </lineage>
</organism>
<dbReference type="InterPro" id="IPR000644">
    <property type="entry name" value="CBS_dom"/>
</dbReference>
<comment type="caution">
    <text evidence="3">The sequence shown here is derived from an EMBL/GenBank/DDBJ whole genome shotgun (WGS) entry which is preliminary data.</text>
</comment>
<dbReference type="PROSITE" id="PS51371">
    <property type="entry name" value="CBS"/>
    <property type="match status" value="1"/>
</dbReference>
<keyword evidence="1" id="KW-0129">CBS domain</keyword>
<sequence>MLLFIRNCLTPKDDIITVTPEMEASELVRILSEKGLESIPVVDEKGYFLGITGYGHLLKSALEQSEGDWRRMKVKDALHTMNPLTISHDFEETLPVIVRHPFVPVVSDDGFTFLGIVKISDVEAALADTYGHALPGIRFLLAVVMDVPHELEQILDAVRAFDVNIISVVTFDAGDAAARRILLKVSPTPHGDSIRQRLEEKGFRVLSMKEKAAVTK</sequence>
<feature type="domain" description="CBS" evidence="2">
    <location>
        <begin position="9"/>
        <end position="67"/>
    </location>
</feature>
<name>A0ABW4CC03_9BACL</name>
<dbReference type="Gene3D" id="3.10.580.10">
    <property type="entry name" value="CBS-domain"/>
    <property type="match status" value="1"/>
</dbReference>
<gene>
    <name evidence="3" type="ORF">ACFQ4Y_12220</name>
</gene>
<dbReference type="SUPFAM" id="SSF54631">
    <property type="entry name" value="CBS-domain pair"/>
    <property type="match status" value="1"/>
</dbReference>
<evidence type="ECO:0000313" key="4">
    <source>
        <dbReference type="Proteomes" id="UP001597282"/>
    </source>
</evidence>
<protein>
    <submittedName>
        <fullName evidence="3">CBS domain-containing protein</fullName>
    </submittedName>
</protein>
<proteinExistence type="predicted"/>
<accession>A0ABW4CC03</accession>
<reference evidence="4" key="1">
    <citation type="journal article" date="2019" name="Int. J. Syst. Evol. Microbiol.">
        <title>The Global Catalogue of Microorganisms (GCM) 10K type strain sequencing project: providing services to taxonomists for standard genome sequencing and annotation.</title>
        <authorList>
            <consortium name="The Broad Institute Genomics Platform"/>
            <consortium name="The Broad Institute Genome Sequencing Center for Infectious Disease"/>
            <person name="Wu L."/>
            <person name="Ma J."/>
        </authorList>
    </citation>
    <scope>NUCLEOTIDE SEQUENCE [LARGE SCALE GENOMIC DNA]</scope>
    <source>
        <strain evidence="4">S1</strain>
    </source>
</reference>
<dbReference type="InterPro" id="IPR046342">
    <property type="entry name" value="CBS_dom_sf"/>
</dbReference>
<dbReference type="SMART" id="SM00116">
    <property type="entry name" value="CBS"/>
    <property type="match status" value="1"/>
</dbReference>